<proteinExistence type="predicted"/>
<sequence length="398" mass="44361">MLLNPRSSFQLESRKLALDVAGIGLLQHFLCEDVNCNSSDSSRNISIYPDVAKCLRCGRSLNRGIIFGESRAEGGAFVTSPLVFIITDDLRVAPIVTGNFESLNDIGIRETQGAEMKSLSLGFHEILELLKLSLTSATPLTDMIMENNVENIQSGIRFNRNHQADAVTESRKIVLRAFLHKSTNKFLFAEASDELVELLLSFLTLPLGGVVFLLGSNTPFKCIDNLYRSVSNGIDDKYFATSDTKSRLINPKLAHGYLFKNQLLLPLSEEDPPKLCRREKRWFPYDQDKGWYMHYFYEKLNKIEFGKKQSMCFVSDDLTTSPSLVSRISILNDAGIPPSDVKETEFHIGPNEALCILNASLTSKTALTDGLIKPKTALADGLIKRIVKEPKTEPFGGE</sequence>
<evidence type="ECO:0000313" key="2">
    <source>
        <dbReference type="Proteomes" id="UP001567538"/>
    </source>
</evidence>
<comment type="caution">
    <text evidence="1">The sequence shown here is derived from an EMBL/GenBank/DDBJ whole genome shotgun (WGS) entry which is preliminary data.</text>
</comment>
<dbReference type="AlphaFoldDB" id="A0ABD1HZT6"/>
<accession>A0ABD1HZT6</accession>
<dbReference type="EMBL" id="JBEAFC010000004">
    <property type="protein sequence ID" value="KAL1560799.1"/>
    <property type="molecule type" value="Genomic_DNA"/>
</dbReference>
<keyword evidence="2" id="KW-1185">Reference proteome</keyword>
<protein>
    <submittedName>
        <fullName evidence="1">Uncharacterized protein</fullName>
    </submittedName>
</protein>
<reference evidence="1 2" key="1">
    <citation type="submission" date="2024-06" db="EMBL/GenBank/DDBJ databases">
        <title>A chromosome level genome sequence of Diviner's sage (Salvia divinorum).</title>
        <authorList>
            <person name="Ford S.A."/>
            <person name="Ro D.-K."/>
            <person name="Ness R.W."/>
            <person name="Phillips M.A."/>
        </authorList>
    </citation>
    <scope>NUCLEOTIDE SEQUENCE [LARGE SCALE GENOMIC DNA]</scope>
    <source>
        <strain evidence="1">SAF-2024a</strain>
        <tissue evidence="1">Leaf</tissue>
    </source>
</reference>
<dbReference type="PANTHER" id="PTHR33103:SF27">
    <property type="entry name" value="OS04G0594700 PROTEIN"/>
    <property type="match status" value="1"/>
</dbReference>
<dbReference type="InterPro" id="IPR007750">
    <property type="entry name" value="DUF674"/>
</dbReference>
<name>A0ABD1HZT6_SALDI</name>
<organism evidence="1 2">
    <name type="scientific">Salvia divinorum</name>
    <name type="common">Maria pastora</name>
    <name type="synonym">Diviner's sage</name>
    <dbReference type="NCBI Taxonomy" id="28513"/>
    <lineage>
        <taxon>Eukaryota</taxon>
        <taxon>Viridiplantae</taxon>
        <taxon>Streptophyta</taxon>
        <taxon>Embryophyta</taxon>
        <taxon>Tracheophyta</taxon>
        <taxon>Spermatophyta</taxon>
        <taxon>Magnoliopsida</taxon>
        <taxon>eudicotyledons</taxon>
        <taxon>Gunneridae</taxon>
        <taxon>Pentapetalae</taxon>
        <taxon>asterids</taxon>
        <taxon>lamiids</taxon>
        <taxon>Lamiales</taxon>
        <taxon>Lamiaceae</taxon>
        <taxon>Nepetoideae</taxon>
        <taxon>Mentheae</taxon>
        <taxon>Salviinae</taxon>
        <taxon>Salvia</taxon>
        <taxon>Salvia subgen. Calosphace</taxon>
    </lineage>
</organism>
<evidence type="ECO:0000313" key="1">
    <source>
        <dbReference type="EMBL" id="KAL1560799.1"/>
    </source>
</evidence>
<dbReference type="Proteomes" id="UP001567538">
    <property type="component" value="Unassembled WGS sequence"/>
</dbReference>
<dbReference type="PANTHER" id="PTHR33103">
    <property type="entry name" value="OS01G0153900 PROTEIN"/>
    <property type="match status" value="1"/>
</dbReference>
<dbReference type="Pfam" id="PF05056">
    <property type="entry name" value="DUF674"/>
    <property type="match status" value="1"/>
</dbReference>
<gene>
    <name evidence="1" type="ORF">AAHA92_10971</name>
</gene>